<dbReference type="GO" id="GO:0005524">
    <property type="term" value="F:ATP binding"/>
    <property type="evidence" value="ECO:0007669"/>
    <property type="project" value="InterPro"/>
</dbReference>
<comment type="subcellular location">
    <subcellularLocation>
        <location evidence="3">Cytoplasm</location>
    </subcellularLocation>
</comment>
<dbReference type="GO" id="GO:0051082">
    <property type="term" value="F:unfolded protein binding"/>
    <property type="evidence" value="ECO:0007669"/>
    <property type="project" value="TreeGrafter"/>
</dbReference>
<dbReference type="SUPFAM" id="SSF50129">
    <property type="entry name" value="GroES-like"/>
    <property type="match status" value="1"/>
</dbReference>
<organism evidence="5 6">
    <name type="scientific">Candidatus Alloenteromonas pullicola</name>
    <dbReference type="NCBI Taxonomy" id="2840784"/>
    <lineage>
        <taxon>Bacteria</taxon>
        <taxon>Bacillati</taxon>
        <taxon>Bacillota</taxon>
        <taxon>Bacillota incertae sedis</taxon>
        <taxon>Candidatus Alloenteromonas</taxon>
    </lineage>
</organism>
<comment type="subunit">
    <text evidence="3">Heptamer of 7 subunits arranged in a ring. Interacts with the chaperonin GroEL.</text>
</comment>
<evidence type="ECO:0000256" key="2">
    <source>
        <dbReference type="ARBA" id="ARBA00023186"/>
    </source>
</evidence>
<accession>A0A9D1LN83</accession>
<evidence type="ECO:0000313" key="5">
    <source>
        <dbReference type="EMBL" id="HIU44979.1"/>
    </source>
</evidence>
<evidence type="ECO:0000256" key="4">
    <source>
        <dbReference type="RuleBase" id="RU000535"/>
    </source>
</evidence>
<evidence type="ECO:0000256" key="1">
    <source>
        <dbReference type="ARBA" id="ARBA00006975"/>
    </source>
</evidence>
<dbReference type="FunFam" id="2.30.33.40:FF:000001">
    <property type="entry name" value="10 kDa chaperonin"/>
    <property type="match status" value="1"/>
</dbReference>
<reference evidence="5" key="2">
    <citation type="journal article" date="2021" name="PeerJ">
        <title>Extensive microbial diversity within the chicken gut microbiome revealed by metagenomics and culture.</title>
        <authorList>
            <person name="Gilroy R."/>
            <person name="Ravi A."/>
            <person name="Getino M."/>
            <person name="Pursley I."/>
            <person name="Horton D.L."/>
            <person name="Alikhan N.F."/>
            <person name="Baker D."/>
            <person name="Gharbi K."/>
            <person name="Hall N."/>
            <person name="Watson M."/>
            <person name="Adriaenssens E.M."/>
            <person name="Foster-Nyarko E."/>
            <person name="Jarju S."/>
            <person name="Secka A."/>
            <person name="Antonio M."/>
            <person name="Oren A."/>
            <person name="Chaudhuri R.R."/>
            <person name="La Ragione R."/>
            <person name="Hildebrand F."/>
            <person name="Pallen M.J."/>
        </authorList>
    </citation>
    <scope>NUCLEOTIDE SEQUENCE</scope>
    <source>
        <strain evidence="5">ChiGjej1B1-22543</strain>
    </source>
</reference>
<dbReference type="Proteomes" id="UP000824070">
    <property type="component" value="Unassembled WGS sequence"/>
</dbReference>
<dbReference type="InterPro" id="IPR037124">
    <property type="entry name" value="Chaperonin_GroES_sf"/>
</dbReference>
<dbReference type="EMBL" id="DVMV01000012">
    <property type="protein sequence ID" value="HIU44979.1"/>
    <property type="molecule type" value="Genomic_DNA"/>
</dbReference>
<dbReference type="InterPro" id="IPR011032">
    <property type="entry name" value="GroES-like_sf"/>
</dbReference>
<dbReference type="GO" id="GO:0046872">
    <property type="term" value="F:metal ion binding"/>
    <property type="evidence" value="ECO:0007669"/>
    <property type="project" value="TreeGrafter"/>
</dbReference>
<dbReference type="PANTHER" id="PTHR10772">
    <property type="entry name" value="10 KDA HEAT SHOCK PROTEIN"/>
    <property type="match status" value="1"/>
</dbReference>
<proteinExistence type="inferred from homology"/>
<name>A0A9D1LN83_9FIRM</name>
<keyword evidence="2 3" id="KW-0143">Chaperone</keyword>
<comment type="function">
    <text evidence="3 4">Together with the chaperonin GroEL, plays an essential role in assisting protein folding. The GroEL-GroES system forms a nano-cage that allows encapsulation of the non-native substrate proteins and provides a physical environment optimized to promote and accelerate protein folding. GroES binds to the apical surface of the GroEL ring, thereby capping the opening of the GroEL channel.</text>
</comment>
<dbReference type="Gene3D" id="2.30.33.40">
    <property type="entry name" value="GroES chaperonin"/>
    <property type="match status" value="1"/>
</dbReference>
<comment type="similarity">
    <text evidence="1 3 4">Belongs to the GroES chaperonin family.</text>
</comment>
<protein>
    <recommendedName>
        <fullName evidence="3">Co-chaperonin GroES</fullName>
    </recommendedName>
    <alternativeName>
        <fullName evidence="3">10 kDa chaperonin</fullName>
    </alternativeName>
    <alternativeName>
        <fullName evidence="3">Chaperonin-10</fullName>
        <shortName evidence="3">Cpn10</shortName>
    </alternativeName>
</protein>
<comment type="caution">
    <text evidence="5">The sequence shown here is derived from an EMBL/GenBank/DDBJ whole genome shotgun (WGS) entry which is preliminary data.</text>
</comment>
<dbReference type="GO" id="GO:0044183">
    <property type="term" value="F:protein folding chaperone"/>
    <property type="evidence" value="ECO:0007669"/>
    <property type="project" value="InterPro"/>
</dbReference>
<dbReference type="SMART" id="SM00883">
    <property type="entry name" value="Cpn10"/>
    <property type="match status" value="1"/>
</dbReference>
<dbReference type="HAMAP" id="MF_00580">
    <property type="entry name" value="CH10"/>
    <property type="match status" value="1"/>
</dbReference>
<keyword evidence="3" id="KW-0963">Cytoplasm</keyword>
<dbReference type="InterPro" id="IPR020818">
    <property type="entry name" value="Chaperonin_GroES"/>
</dbReference>
<dbReference type="AlphaFoldDB" id="A0A9D1LN83"/>
<evidence type="ECO:0000313" key="6">
    <source>
        <dbReference type="Proteomes" id="UP000824070"/>
    </source>
</evidence>
<dbReference type="GO" id="GO:0051087">
    <property type="term" value="F:protein-folding chaperone binding"/>
    <property type="evidence" value="ECO:0007669"/>
    <property type="project" value="TreeGrafter"/>
</dbReference>
<dbReference type="PANTHER" id="PTHR10772:SF63">
    <property type="entry name" value="20 KDA CHAPERONIN, CHLOROPLASTIC"/>
    <property type="match status" value="1"/>
</dbReference>
<sequence length="92" mass="10064">MIKPLSDYVLLEKTPSEKKVGSIILTSEKKVGNVASVVAIGPGKKDEDGKLVPMSVKPGDRVVYREYAGTDIEDEGKKYILLKDEDILATIE</sequence>
<dbReference type="Pfam" id="PF00166">
    <property type="entry name" value="Cpn10"/>
    <property type="match status" value="1"/>
</dbReference>
<dbReference type="CDD" id="cd00320">
    <property type="entry name" value="cpn10"/>
    <property type="match status" value="1"/>
</dbReference>
<evidence type="ECO:0000256" key="3">
    <source>
        <dbReference type="HAMAP-Rule" id="MF_00580"/>
    </source>
</evidence>
<gene>
    <name evidence="3" type="primary">groES</name>
    <name evidence="3" type="synonym">groS</name>
    <name evidence="5" type="ORF">IAC52_01640</name>
</gene>
<reference evidence="5" key="1">
    <citation type="submission" date="2020-10" db="EMBL/GenBank/DDBJ databases">
        <authorList>
            <person name="Gilroy R."/>
        </authorList>
    </citation>
    <scope>NUCLEOTIDE SEQUENCE</scope>
    <source>
        <strain evidence="5">ChiGjej1B1-22543</strain>
    </source>
</reference>
<dbReference type="PRINTS" id="PR00297">
    <property type="entry name" value="CHAPERONIN10"/>
</dbReference>
<dbReference type="GO" id="GO:0005737">
    <property type="term" value="C:cytoplasm"/>
    <property type="evidence" value="ECO:0007669"/>
    <property type="project" value="UniProtKB-SubCell"/>
</dbReference>